<gene>
    <name evidence="2" type="ORF">SAMN06265182_0818</name>
</gene>
<dbReference type="PIRSF" id="PIRSF010312">
    <property type="entry name" value="Sulphur_oxidation_SoxY"/>
    <property type="match status" value="1"/>
</dbReference>
<dbReference type="InterPro" id="IPR038162">
    <property type="entry name" value="SoxY_sf"/>
</dbReference>
<proteinExistence type="predicted"/>
<dbReference type="Pfam" id="PF13501">
    <property type="entry name" value="SoxY"/>
    <property type="match status" value="1"/>
</dbReference>
<dbReference type="Pfam" id="PF10518">
    <property type="entry name" value="TAT_signal"/>
    <property type="match status" value="1"/>
</dbReference>
<dbReference type="InterPro" id="IPR019546">
    <property type="entry name" value="TAT_signal_bac_arc"/>
</dbReference>
<dbReference type="InterPro" id="IPR032711">
    <property type="entry name" value="SoxY"/>
</dbReference>
<dbReference type="Gene3D" id="2.60.40.2470">
    <property type="entry name" value="SoxY domain"/>
    <property type="match status" value="1"/>
</dbReference>
<keyword evidence="3" id="KW-1185">Reference proteome</keyword>
<dbReference type="PROSITE" id="PS51318">
    <property type="entry name" value="TAT"/>
    <property type="match status" value="1"/>
</dbReference>
<dbReference type="NCBIfam" id="TIGR04488">
    <property type="entry name" value="SoxY_true_GGCGG"/>
    <property type="match status" value="1"/>
</dbReference>
<reference evidence="3" key="1">
    <citation type="submission" date="2017-09" db="EMBL/GenBank/DDBJ databases">
        <authorList>
            <person name="Varghese N."/>
            <person name="Submissions S."/>
        </authorList>
    </citation>
    <scope>NUCLEOTIDE SEQUENCE [LARGE SCALE GENOMIC DNA]</scope>
    <source>
        <strain evidence="3">DSM 15103</strain>
    </source>
</reference>
<dbReference type="Proteomes" id="UP000219036">
    <property type="component" value="Unassembled WGS sequence"/>
</dbReference>
<sequence length="153" mass="16600">MNRRKFLKMTAVAGAVVAVSPSIPVDSFKVNAQPKKRSFEDALKEITKGKTPVEAPNEVKLIAPSIAENGAVVPIKVEVKKPIKDVKAIHILADKNFDPWTCSVHLTPQNGKPYFATRIRLAKTMNVYAVAELSDGSFIMTKKPVKVTIGGCG</sequence>
<dbReference type="AlphaFoldDB" id="A0A285NG33"/>
<organism evidence="2 3">
    <name type="scientific">Persephonella hydrogeniphila</name>
    <dbReference type="NCBI Taxonomy" id="198703"/>
    <lineage>
        <taxon>Bacteria</taxon>
        <taxon>Pseudomonadati</taxon>
        <taxon>Aquificota</taxon>
        <taxon>Aquificia</taxon>
        <taxon>Aquificales</taxon>
        <taxon>Hydrogenothermaceae</taxon>
        <taxon>Persephonella</taxon>
    </lineage>
</organism>
<protein>
    <submittedName>
        <fullName evidence="2">Sulfur-oxidizing protein SoxY</fullName>
    </submittedName>
</protein>
<evidence type="ECO:0000259" key="1">
    <source>
        <dbReference type="Pfam" id="PF13501"/>
    </source>
</evidence>
<evidence type="ECO:0000313" key="3">
    <source>
        <dbReference type="Proteomes" id="UP000219036"/>
    </source>
</evidence>
<evidence type="ECO:0000313" key="2">
    <source>
        <dbReference type="EMBL" id="SNZ06846.1"/>
    </source>
</evidence>
<name>A0A285NG33_9AQUI</name>
<dbReference type="EMBL" id="OBEI01000002">
    <property type="protein sequence ID" value="SNZ06846.1"/>
    <property type="molecule type" value="Genomic_DNA"/>
</dbReference>
<dbReference type="NCBIfam" id="TIGR01409">
    <property type="entry name" value="TAT_signal_seq"/>
    <property type="match status" value="1"/>
</dbReference>
<dbReference type="RefSeq" id="WP_096999992.1">
    <property type="nucleotide sequence ID" value="NZ_OBEI01000002.1"/>
</dbReference>
<dbReference type="OrthoDB" id="9798154at2"/>
<dbReference type="InterPro" id="IPR006311">
    <property type="entry name" value="TAT_signal"/>
</dbReference>
<feature type="domain" description="Ig-like SoxY" evidence="1">
    <location>
        <begin position="44"/>
        <end position="152"/>
    </location>
</feature>
<accession>A0A285NG33</accession>
<dbReference type="InterPro" id="IPR016568">
    <property type="entry name" value="Sulphur_oxidation_SoxY"/>
</dbReference>